<feature type="transmembrane region" description="Helical" evidence="1">
    <location>
        <begin position="20"/>
        <end position="39"/>
    </location>
</feature>
<evidence type="ECO:0000313" key="2">
    <source>
        <dbReference type="EMBL" id="MBU9712378.1"/>
    </source>
</evidence>
<dbReference type="RefSeq" id="WP_217066564.1">
    <property type="nucleotide sequence ID" value="NZ_JBHUEC010000073.1"/>
</dbReference>
<gene>
    <name evidence="2" type="ORF">KS419_11560</name>
</gene>
<reference evidence="2 3" key="1">
    <citation type="submission" date="2021-06" db="EMBL/GenBank/DDBJ databases">
        <title>Bacillus sp. RD4P76, an endophyte from a halophyte.</title>
        <authorList>
            <person name="Sun J.-Q."/>
        </authorList>
    </citation>
    <scope>NUCLEOTIDE SEQUENCE [LARGE SCALE GENOMIC DNA]</scope>
    <source>
        <strain evidence="2 3">CGMCC 1.15917</strain>
    </source>
</reference>
<organism evidence="2 3">
    <name type="scientific">Evansella tamaricis</name>
    <dbReference type="NCBI Taxonomy" id="2069301"/>
    <lineage>
        <taxon>Bacteria</taxon>
        <taxon>Bacillati</taxon>
        <taxon>Bacillota</taxon>
        <taxon>Bacilli</taxon>
        <taxon>Bacillales</taxon>
        <taxon>Bacillaceae</taxon>
        <taxon>Evansella</taxon>
    </lineage>
</organism>
<dbReference type="EMBL" id="JAHQCS010000098">
    <property type="protein sequence ID" value="MBU9712378.1"/>
    <property type="molecule type" value="Genomic_DNA"/>
</dbReference>
<name>A0ABS6JFE1_9BACI</name>
<dbReference type="NCBIfam" id="TIGR01167">
    <property type="entry name" value="LPXTG_anchor"/>
    <property type="match status" value="1"/>
</dbReference>
<protein>
    <submittedName>
        <fullName evidence="2">LPXTG cell wall anchor domain-containing protein</fullName>
    </submittedName>
</protein>
<sequence>MNLAAANYQYQDTTFFVLHPSFLLLIGLALLVGIIFIGYKKKRSF</sequence>
<evidence type="ECO:0000313" key="3">
    <source>
        <dbReference type="Proteomes" id="UP000784880"/>
    </source>
</evidence>
<keyword evidence="3" id="KW-1185">Reference proteome</keyword>
<keyword evidence="1" id="KW-0472">Membrane</keyword>
<keyword evidence="1" id="KW-0812">Transmembrane</keyword>
<comment type="caution">
    <text evidence="2">The sequence shown here is derived from an EMBL/GenBank/DDBJ whole genome shotgun (WGS) entry which is preliminary data.</text>
</comment>
<evidence type="ECO:0000256" key="1">
    <source>
        <dbReference type="SAM" id="Phobius"/>
    </source>
</evidence>
<dbReference type="Proteomes" id="UP000784880">
    <property type="component" value="Unassembled WGS sequence"/>
</dbReference>
<proteinExistence type="predicted"/>
<accession>A0ABS6JFE1</accession>
<keyword evidence="1" id="KW-1133">Transmembrane helix</keyword>